<dbReference type="WBParaSite" id="JU765_v2.g18107.t1">
    <property type="protein sequence ID" value="JU765_v2.g18107.t1"/>
    <property type="gene ID" value="JU765_v2.g18107"/>
</dbReference>
<evidence type="ECO:0000313" key="2">
    <source>
        <dbReference type="WBParaSite" id="JU765_v2.g18107.t1"/>
    </source>
</evidence>
<protein>
    <submittedName>
        <fullName evidence="2">Fungal lipase-like domain-containing protein</fullName>
    </submittedName>
</protein>
<reference evidence="2" key="1">
    <citation type="submission" date="2022-11" db="UniProtKB">
        <authorList>
            <consortium name="WormBaseParasite"/>
        </authorList>
    </citation>
    <scope>IDENTIFICATION</scope>
</reference>
<accession>A0AC34QPL0</accession>
<name>A0AC34QPL0_9BILA</name>
<proteinExistence type="predicted"/>
<sequence>MKLFIATIFSFYCFVQADYDESLAMKLVHFAAASFIGPGDTNADTLTNQCFTKAYPNSTWETNYRYTINNCANHDDNCQGLITSSAELKMAVFAFRGTVGMSQLLHEGTDWKPTDYTVHDGQKSAYLGKVDNYFLGAMLTTWETVKSHIDEYNAKNYTFYFTGHSLGGAIAALTALSIVSLDMIPRDRMVLYTYGEPRIGDYTLAVKFQTMMAQNKYRVVHYRDPVPHFPFCKSKGVSDTCVPEAGKPYHHPEEVWYNNGNQKMDPGSYIRCSPDDGEYDKCSDSISDWNFILDGVDTKGSDFHNNYFNHRLDKWGPAGCNSASFISFSSIFVLFSFFILH</sequence>
<organism evidence="1 2">
    <name type="scientific">Panagrolaimus sp. JU765</name>
    <dbReference type="NCBI Taxonomy" id="591449"/>
    <lineage>
        <taxon>Eukaryota</taxon>
        <taxon>Metazoa</taxon>
        <taxon>Ecdysozoa</taxon>
        <taxon>Nematoda</taxon>
        <taxon>Chromadorea</taxon>
        <taxon>Rhabditida</taxon>
        <taxon>Tylenchina</taxon>
        <taxon>Panagrolaimomorpha</taxon>
        <taxon>Panagrolaimoidea</taxon>
        <taxon>Panagrolaimidae</taxon>
        <taxon>Panagrolaimus</taxon>
    </lineage>
</organism>
<dbReference type="Proteomes" id="UP000887576">
    <property type="component" value="Unplaced"/>
</dbReference>
<evidence type="ECO:0000313" key="1">
    <source>
        <dbReference type="Proteomes" id="UP000887576"/>
    </source>
</evidence>